<dbReference type="PANTHER" id="PTHR33055">
    <property type="entry name" value="TRANSPOSASE FOR INSERTION SEQUENCE ELEMENT IS1111A"/>
    <property type="match status" value="1"/>
</dbReference>
<protein>
    <submittedName>
        <fullName evidence="3">Transposase</fullName>
    </submittedName>
</protein>
<dbReference type="GO" id="GO:0004803">
    <property type="term" value="F:transposase activity"/>
    <property type="evidence" value="ECO:0007669"/>
    <property type="project" value="InterPro"/>
</dbReference>
<evidence type="ECO:0000313" key="3">
    <source>
        <dbReference type="EMBL" id="GAQ24589.1"/>
    </source>
</evidence>
<dbReference type="EMBL" id="DF976999">
    <property type="protein sequence ID" value="GAQ24589.1"/>
    <property type="molecule type" value="Genomic_DNA"/>
</dbReference>
<feature type="domain" description="Transposase IS110-like N-terminal" evidence="1">
    <location>
        <begin position="68"/>
        <end position="226"/>
    </location>
</feature>
<dbReference type="OrthoDB" id="9811278at2"/>
<accession>A0A0U9HD43</accession>
<sequence>MQPSQGRFFLYPAQRLLIHFKKYIRFGWLGFAYSRLTCKAVNFGSEMDDPSTIFVWGLVFMNNVNPVVGVDVAKDFCYYCVLSPDGKKYLEPFKAFNTKEGLDFVLEKLKKVEKAFKNRPVIVLESTGHYSTRLVHLFGKNEFEVFLVNPLQSHSIKNSSIRKVKNDKADAEELARLYFVCDLQQHRPFDDSIANLKVLSRAYFSLSEQRISMLNQLTAAVDQVLPGFTRIFNISSKTCVELLARYSSPDALLSSPKEDVASLIRSCSRRSLKYALDKYQLLIQCAKDAKETGITLSALYDVICIYAQNLKYLNDKLTELDEMIQRLAITIPEVSLISSIPGFGKRLSSVIVSEVGDISRFNNAKQLVAYCGIDPSVKQSGNFVGTKNKFTKRGSAYIRKALYIAATISVRKDSKARCVNPVIYDYYQKKIKSKPKKQALGAVMNKLVRIIFSVLKNKHPFVMITPEEQIKLYRSKAA</sequence>
<dbReference type="GO" id="GO:0003677">
    <property type="term" value="F:DNA binding"/>
    <property type="evidence" value="ECO:0007669"/>
    <property type="project" value="InterPro"/>
</dbReference>
<evidence type="ECO:0000259" key="2">
    <source>
        <dbReference type="Pfam" id="PF02371"/>
    </source>
</evidence>
<dbReference type="Proteomes" id="UP000062160">
    <property type="component" value="Unassembled WGS sequence"/>
</dbReference>
<evidence type="ECO:0000259" key="1">
    <source>
        <dbReference type="Pfam" id="PF01548"/>
    </source>
</evidence>
<proteinExistence type="predicted"/>
<gene>
    <name evidence="3" type="ORF">TSYNT_5436</name>
</gene>
<dbReference type="AlphaFoldDB" id="A0A0U9HD43"/>
<dbReference type="Pfam" id="PF01548">
    <property type="entry name" value="DEDD_Tnp_IS110"/>
    <property type="match status" value="1"/>
</dbReference>
<name>A0A0U9HD43_9FIRM</name>
<dbReference type="InterPro" id="IPR002525">
    <property type="entry name" value="Transp_IS110-like_N"/>
</dbReference>
<dbReference type="Pfam" id="PF02371">
    <property type="entry name" value="Transposase_20"/>
    <property type="match status" value="1"/>
</dbReference>
<dbReference type="NCBIfam" id="NF033542">
    <property type="entry name" value="transpos_IS110"/>
    <property type="match status" value="1"/>
</dbReference>
<dbReference type="GO" id="GO:0006313">
    <property type="term" value="P:DNA transposition"/>
    <property type="evidence" value="ECO:0007669"/>
    <property type="project" value="InterPro"/>
</dbReference>
<evidence type="ECO:0000313" key="4">
    <source>
        <dbReference type="Proteomes" id="UP000062160"/>
    </source>
</evidence>
<dbReference type="STRING" id="224999.GCA_001485475_00588"/>
<dbReference type="InterPro" id="IPR047650">
    <property type="entry name" value="Transpos_IS110"/>
</dbReference>
<feature type="domain" description="Transposase IS116/IS110/IS902 C-terminal" evidence="2">
    <location>
        <begin position="335"/>
        <end position="417"/>
    </location>
</feature>
<organism evidence="3">
    <name type="scientific">Tepidanaerobacter syntrophicus</name>
    <dbReference type="NCBI Taxonomy" id="224999"/>
    <lineage>
        <taxon>Bacteria</taxon>
        <taxon>Bacillati</taxon>
        <taxon>Bacillota</taxon>
        <taxon>Clostridia</taxon>
        <taxon>Thermosediminibacterales</taxon>
        <taxon>Tepidanaerobacteraceae</taxon>
        <taxon>Tepidanaerobacter</taxon>
    </lineage>
</organism>
<dbReference type="PANTHER" id="PTHR33055:SF13">
    <property type="entry name" value="TRANSPOSASE"/>
    <property type="match status" value="1"/>
</dbReference>
<dbReference type="InterPro" id="IPR003346">
    <property type="entry name" value="Transposase_20"/>
</dbReference>
<reference evidence="3" key="1">
    <citation type="journal article" date="2016" name="Genome Announc.">
        <title>Draft Genome Sequence of the Syntrophic Lactate-Degrading Bacterium Tepidanaerobacter syntrophicus JLT.</title>
        <authorList>
            <person name="Matsuura N."/>
            <person name="Ohashi A."/>
            <person name="Tourlousse D.M."/>
            <person name="Sekiguchi Y."/>
        </authorList>
    </citation>
    <scope>NUCLEOTIDE SEQUENCE [LARGE SCALE GENOMIC DNA]</scope>
    <source>
        <strain evidence="3">JL</strain>
    </source>
</reference>
<keyword evidence="4" id="KW-1185">Reference proteome</keyword>